<evidence type="ECO:0000313" key="2">
    <source>
        <dbReference type="EMBL" id="KIK15631.1"/>
    </source>
</evidence>
<dbReference type="Proteomes" id="UP000054018">
    <property type="component" value="Unassembled WGS sequence"/>
</dbReference>
<feature type="compositionally biased region" description="Polar residues" evidence="1">
    <location>
        <begin position="85"/>
        <end position="98"/>
    </location>
</feature>
<dbReference type="EMBL" id="KN833882">
    <property type="protein sequence ID" value="KIK15631.1"/>
    <property type="molecule type" value="Genomic_DNA"/>
</dbReference>
<name>A0A0C9YG84_9AGAM</name>
<proteinExistence type="predicted"/>
<dbReference type="HOGENOM" id="CLU_2251122_0_0_1"/>
<keyword evidence="3" id="KW-1185">Reference proteome</keyword>
<protein>
    <submittedName>
        <fullName evidence="2">Uncharacterized protein</fullName>
    </submittedName>
</protein>
<gene>
    <name evidence="2" type="ORF">PISMIDRAFT_687091</name>
</gene>
<sequence>MPRCAALVHPLTPYLQETLAVDLNLALVLAAMAACARHLPCTSRTHQAAVVGICSRTRAGPTAAVLIPATTITAARHHPHRRSGARTNQPSRETNLSWNGLPAS</sequence>
<accession>A0A0C9YG84</accession>
<organism evidence="2 3">
    <name type="scientific">Pisolithus microcarpus 441</name>
    <dbReference type="NCBI Taxonomy" id="765257"/>
    <lineage>
        <taxon>Eukaryota</taxon>
        <taxon>Fungi</taxon>
        <taxon>Dikarya</taxon>
        <taxon>Basidiomycota</taxon>
        <taxon>Agaricomycotina</taxon>
        <taxon>Agaricomycetes</taxon>
        <taxon>Agaricomycetidae</taxon>
        <taxon>Boletales</taxon>
        <taxon>Sclerodermatineae</taxon>
        <taxon>Pisolithaceae</taxon>
        <taxon>Pisolithus</taxon>
    </lineage>
</organism>
<reference evidence="3" key="2">
    <citation type="submission" date="2015-01" db="EMBL/GenBank/DDBJ databases">
        <title>Evolutionary Origins and Diversification of the Mycorrhizal Mutualists.</title>
        <authorList>
            <consortium name="DOE Joint Genome Institute"/>
            <consortium name="Mycorrhizal Genomics Consortium"/>
            <person name="Kohler A."/>
            <person name="Kuo A."/>
            <person name="Nagy L.G."/>
            <person name="Floudas D."/>
            <person name="Copeland A."/>
            <person name="Barry K.W."/>
            <person name="Cichocki N."/>
            <person name="Veneault-Fourrey C."/>
            <person name="LaButti K."/>
            <person name="Lindquist E.A."/>
            <person name="Lipzen A."/>
            <person name="Lundell T."/>
            <person name="Morin E."/>
            <person name="Murat C."/>
            <person name="Riley R."/>
            <person name="Ohm R."/>
            <person name="Sun H."/>
            <person name="Tunlid A."/>
            <person name="Henrissat B."/>
            <person name="Grigoriev I.V."/>
            <person name="Hibbett D.S."/>
            <person name="Martin F."/>
        </authorList>
    </citation>
    <scope>NUCLEOTIDE SEQUENCE [LARGE SCALE GENOMIC DNA]</scope>
    <source>
        <strain evidence="3">441</strain>
    </source>
</reference>
<dbReference type="AlphaFoldDB" id="A0A0C9YG84"/>
<evidence type="ECO:0000313" key="3">
    <source>
        <dbReference type="Proteomes" id="UP000054018"/>
    </source>
</evidence>
<feature type="region of interest" description="Disordered" evidence="1">
    <location>
        <begin position="75"/>
        <end position="104"/>
    </location>
</feature>
<reference evidence="2 3" key="1">
    <citation type="submission" date="2014-04" db="EMBL/GenBank/DDBJ databases">
        <authorList>
            <consortium name="DOE Joint Genome Institute"/>
            <person name="Kuo A."/>
            <person name="Kohler A."/>
            <person name="Costa M.D."/>
            <person name="Nagy L.G."/>
            <person name="Floudas D."/>
            <person name="Copeland A."/>
            <person name="Barry K.W."/>
            <person name="Cichocki N."/>
            <person name="Veneault-Fourrey C."/>
            <person name="LaButti K."/>
            <person name="Lindquist E.A."/>
            <person name="Lipzen A."/>
            <person name="Lundell T."/>
            <person name="Morin E."/>
            <person name="Murat C."/>
            <person name="Sun H."/>
            <person name="Tunlid A."/>
            <person name="Henrissat B."/>
            <person name="Grigoriev I.V."/>
            <person name="Hibbett D.S."/>
            <person name="Martin F."/>
            <person name="Nordberg H.P."/>
            <person name="Cantor M.N."/>
            <person name="Hua S.X."/>
        </authorList>
    </citation>
    <scope>NUCLEOTIDE SEQUENCE [LARGE SCALE GENOMIC DNA]</scope>
    <source>
        <strain evidence="2 3">441</strain>
    </source>
</reference>
<evidence type="ECO:0000256" key="1">
    <source>
        <dbReference type="SAM" id="MobiDB-lite"/>
    </source>
</evidence>
<feature type="compositionally biased region" description="Basic residues" evidence="1">
    <location>
        <begin position="75"/>
        <end position="84"/>
    </location>
</feature>
<dbReference type="PROSITE" id="PS51257">
    <property type="entry name" value="PROKAR_LIPOPROTEIN"/>
    <property type="match status" value="1"/>
</dbReference>